<evidence type="ECO:0000313" key="2">
    <source>
        <dbReference type="Proteomes" id="UP000095280"/>
    </source>
</evidence>
<organism evidence="2 3">
    <name type="scientific">Macrostomum lignano</name>
    <dbReference type="NCBI Taxonomy" id="282301"/>
    <lineage>
        <taxon>Eukaryota</taxon>
        <taxon>Metazoa</taxon>
        <taxon>Spiralia</taxon>
        <taxon>Lophotrochozoa</taxon>
        <taxon>Platyhelminthes</taxon>
        <taxon>Rhabditophora</taxon>
        <taxon>Macrostomorpha</taxon>
        <taxon>Macrostomida</taxon>
        <taxon>Macrostomidae</taxon>
        <taxon>Macrostomum</taxon>
    </lineage>
</organism>
<accession>A0A1I8FWK7</accession>
<dbReference type="AlphaFoldDB" id="A0A1I8FWK7"/>
<dbReference type="Proteomes" id="UP000095280">
    <property type="component" value="Unplaced"/>
</dbReference>
<proteinExistence type="predicted"/>
<feature type="region of interest" description="Disordered" evidence="1">
    <location>
        <begin position="30"/>
        <end position="58"/>
    </location>
</feature>
<evidence type="ECO:0000313" key="3">
    <source>
        <dbReference type="WBParaSite" id="maker-uti_cns_0000228-snap-gene-0.6-mRNA-1"/>
    </source>
</evidence>
<keyword evidence="2" id="KW-1185">Reference proteome</keyword>
<sequence>RALAPIDAAIVPGAIRARICAPYRRRIDPASTEPAYAPRRDKSPSRIGSNASQETADRQSLLKLRLSESHLDAAKRRTTLGAKLSDADPRTMDRRRFHSSCIDCSVKIRNYRKRCHQSMVSFYCRYRKLDKVEAVYRPSDNRCIECDLDRDSSRKNESIPCPARQHASTVRRQVRRLVQQYPMAIPVVLHHHPRLTLLDVLNHLHQYTANSAIEVDDVLLAVRNDRPLSSRDV</sequence>
<protein>
    <submittedName>
        <fullName evidence="3">Autophagy-related protein</fullName>
    </submittedName>
</protein>
<name>A0A1I8FWK7_9PLAT</name>
<evidence type="ECO:0000256" key="1">
    <source>
        <dbReference type="SAM" id="MobiDB-lite"/>
    </source>
</evidence>
<reference evidence="3" key="1">
    <citation type="submission" date="2016-11" db="UniProtKB">
        <authorList>
            <consortium name="WormBaseParasite"/>
        </authorList>
    </citation>
    <scope>IDENTIFICATION</scope>
</reference>
<dbReference type="WBParaSite" id="maker-uti_cns_0000228-snap-gene-0.6-mRNA-1">
    <property type="protein sequence ID" value="maker-uti_cns_0000228-snap-gene-0.6-mRNA-1"/>
    <property type="gene ID" value="maker-uti_cns_0000228-snap-gene-0.6"/>
</dbReference>